<comment type="caution">
    <text evidence="6">The sequence shown here is derived from an EMBL/GenBank/DDBJ whole genome shotgun (WGS) entry which is preliminary data.</text>
</comment>
<accession>C8RWK2</accession>
<dbReference type="InterPro" id="IPR009057">
    <property type="entry name" value="Homeodomain-like_sf"/>
</dbReference>
<dbReference type="eggNOG" id="COG1309">
    <property type="taxonomic scope" value="Bacteria"/>
</dbReference>
<feature type="domain" description="HTH tetR-type" evidence="5">
    <location>
        <begin position="11"/>
        <end position="71"/>
    </location>
</feature>
<dbReference type="SUPFAM" id="SSF46689">
    <property type="entry name" value="Homeodomain-like"/>
    <property type="match status" value="1"/>
</dbReference>
<dbReference type="PANTHER" id="PTHR30055:SF146">
    <property type="entry name" value="HTH-TYPE TRANSCRIPTIONAL DUAL REGULATOR CECR"/>
    <property type="match status" value="1"/>
</dbReference>
<dbReference type="RefSeq" id="WP_008027104.1">
    <property type="nucleotide sequence ID" value="NZ_ACYY01000001.1"/>
</dbReference>
<dbReference type="PROSITE" id="PS01081">
    <property type="entry name" value="HTH_TETR_1"/>
    <property type="match status" value="1"/>
</dbReference>
<dbReference type="Gene3D" id="1.10.10.60">
    <property type="entry name" value="Homeodomain-like"/>
    <property type="match status" value="1"/>
</dbReference>
<evidence type="ECO:0000256" key="2">
    <source>
        <dbReference type="ARBA" id="ARBA00023125"/>
    </source>
</evidence>
<evidence type="ECO:0000313" key="6">
    <source>
        <dbReference type="EMBL" id="EEW26945.1"/>
    </source>
</evidence>
<dbReference type="InterPro" id="IPR050109">
    <property type="entry name" value="HTH-type_TetR-like_transc_reg"/>
</dbReference>
<evidence type="ECO:0000256" key="3">
    <source>
        <dbReference type="ARBA" id="ARBA00023163"/>
    </source>
</evidence>
<feature type="DNA-binding region" description="H-T-H motif" evidence="4">
    <location>
        <begin position="34"/>
        <end position="53"/>
    </location>
</feature>
<dbReference type="Gene3D" id="1.10.357.10">
    <property type="entry name" value="Tetracycline Repressor, domain 2"/>
    <property type="match status" value="1"/>
</dbReference>
<keyword evidence="2 4" id="KW-0238">DNA-binding</keyword>
<dbReference type="PROSITE" id="PS50977">
    <property type="entry name" value="HTH_TETR_2"/>
    <property type="match status" value="1"/>
</dbReference>
<evidence type="ECO:0000256" key="4">
    <source>
        <dbReference type="PROSITE-ProRule" id="PRU00335"/>
    </source>
</evidence>
<dbReference type="InterPro" id="IPR036271">
    <property type="entry name" value="Tet_transcr_reg_TetR-rel_C_sf"/>
</dbReference>
<evidence type="ECO:0000256" key="1">
    <source>
        <dbReference type="ARBA" id="ARBA00023015"/>
    </source>
</evidence>
<sequence length="209" mass="22896">MTVAAPLIRKGRKFDQVLDGAREVFLRDGFDGASVDDIARAAGVSKATLYSYFPDKRLLFMAVAKAECRRQADEAVQLIDQTAPPEVVLTAAARRMVGFFMSEFGLGVYRICVAESDRFPELGHEFYHSGPLLVRQRLGDYLRFAVSRGVLAIDDIDLAADQFAELCKTTIHNRAMFGITPCCAPGDVERTIDGAVAMFMARYGGTGQG</sequence>
<dbReference type="STRING" id="371731.Rsw2DRAFT_0180"/>
<protein>
    <submittedName>
        <fullName evidence="6">Transcriptional regulator, TetR family</fullName>
    </submittedName>
</protein>
<dbReference type="GO" id="GO:0000976">
    <property type="term" value="F:transcription cis-regulatory region binding"/>
    <property type="evidence" value="ECO:0007669"/>
    <property type="project" value="TreeGrafter"/>
</dbReference>
<organism evidence="6 7">
    <name type="scientific">Rhodobacter ferrooxidans</name>
    <dbReference type="NCBI Taxonomy" id="371731"/>
    <lineage>
        <taxon>Bacteria</taxon>
        <taxon>Pseudomonadati</taxon>
        <taxon>Pseudomonadota</taxon>
        <taxon>Alphaproteobacteria</taxon>
        <taxon>Rhodobacterales</taxon>
        <taxon>Rhodobacter group</taxon>
        <taxon>Rhodobacter</taxon>
    </lineage>
</organism>
<dbReference type="Proteomes" id="UP000010121">
    <property type="component" value="Unassembled WGS sequence"/>
</dbReference>
<dbReference type="SUPFAM" id="SSF48498">
    <property type="entry name" value="Tetracyclin repressor-like, C-terminal domain"/>
    <property type="match status" value="1"/>
</dbReference>
<dbReference type="EMBL" id="ACYY01000001">
    <property type="protein sequence ID" value="EEW26945.1"/>
    <property type="molecule type" value="Genomic_DNA"/>
</dbReference>
<evidence type="ECO:0000313" key="7">
    <source>
        <dbReference type="Proteomes" id="UP000010121"/>
    </source>
</evidence>
<evidence type="ECO:0000259" key="5">
    <source>
        <dbReference type="PROSITE" id="PS50977"/>
    </source>
</evidence>
<dbReference type="AlphaFoldDB" id="C8RWK2"/>
<proteinExistence type="predicted"/>
<dbReference type="InterPro" id="IPR001647">
    <property type="entry name" value="HTH_TetR"/>
</dbReference>
<gene>
    <name evidence="6" type="ORF">Rsw2DRAFT_0180</name>
</gene>
<dbReference type="OrthoDB" id="9816431at2"/>
<dbReference type="Pfam" id="PF14246">
    <property type="entry name" value="TetR_C_7"/>
    <property type="match status" value="1"/>
</dbReference>
<keyword evidence="3" id="KW-0804">Transcription</keyword>
<dbReference type="GO" id="GO:0003700">
    <property type="term" value="F:DNA-binding transcription factor activity"/>
    <property type="evidence" value="ECO:0007669"/>
    <property type="project" value="TreeGrafter"/>
</dbReference>
<dbReference type="Pfam" id="PF00440">
    <property type="entry name" value="TetR_N"/>
    <property type="match status" value="1"/>
</dbReference>
<dbReference type="PRINTS" id="PR00455">
    <property type="entry name" value="HTHTETR"/>
</dbReference>
<keyword evidence="1" id="KW-0805">Transcription regulation</keyword>
<name>C8RWK2_9RHOB</name>
<dbReference type="PANTHER" id="PTHR30055">
    <property type="entry name" value="HTH-TYPE TRANSCRIPTIONAL REGULATOR RUTR"/>
    <property type="match status" value="1"/>
</dbReference>
<keyword evidence="7" id="KW-1185">Reference proteome</keyword>
<dbReference type="FunFam" id="1.10.10.60:FF:000141">
    <property type="entry name" value="TetR family transcriptional regulator"/>
    <property type="match status" value="1"/>
</dbReference>
<dbReference type="InterPro" id="IPR039536">
    <property type="entry name" value="TetR_C_Proteobacteria"/>
</dbReference>
<dbReference type="InterPro" id="IPR023772">
    <property type="entry name" value="DNA-bd_HTH_TetR-type_CS"/>
</dbReference>
<reference evidence="6 7" key="1">
    <citation type="submission" date="2009-08" db="EMBL/GenBank/DDBJ databases">
        <title>The draft genome of Rhodobacter sp. SW2.</title>
        <authorList>
            <consortium name="US DOE Joint Genome Institute (JGI-PGF)"/>
            <person name="Lucas S."/>
            <person name="Copeland A."/>
            <person name="Lapidus A."/>
            <person name="Glavina del Rio T."/>
            <person name="Tice H."/>
            <person name="Bruce D."/>
            <person name="Goodwin L."/>
            <person name="Pitluck S."/>
            <person name="Larimer F."/>
            <person name="Land M.L."/>
            <person name="Hauser L."/>
            <person name="Emerson D."/>
        </authorList>
    </citation>
    <scope>NUCLEOTIDE SEQUENCE [LARGE SCALE GENOMIC DNA]</scope>
    <source>
        <strain evidence="6 7">SW2</strain>
    </source>
</reference>